<name>A0A328KSD9_9LACT</name>
<feature type="compositionally biased region" description="Polar residues" evidence="1">
    <location>
        <begin position="194"/>
        <end position="205"/>
    </location>
</feature>
<evidence type="ECO:0000313" key="2">
    <source>
        <dbReference type="EMBL" id="RAN62442.1"/>
    </source>
</evidence>
<dbReference type="Proteomes" id="UP000249099">
    <property type="component" value="Unassembled WGS sequence"/>
</dbReference>
<feature type="region of interest" description="Disordered" evidence="1">
    <location>
        <begin position="171"/>
        <end position="217"/>
    </location>
</feature>
<gene>
    <name evidence="2" type="ORF">B8A44_07795</name>
</gene>
<dbReference type="AlphaFoldDB" id="A0A328KSD9"/>
<protein>
    <submittedName>
        <fullName evidence="2">Uncharacterized protein</fullName>
    </submittedName>
</protein>
<organism evidence="2 3">
    <name type="scientific">Dolosigranulum pigrum</name>
    <dbReference type="NCBI Taxonomy" id="29394"/>
    <lineage>
        <taxon>Bacteria</taxon>
        <taxon>Bacillati</taxon>
        <taxon>Bacillota</taxon>
        <taxon>Bacilli</taxon>
        <taxon>Lactobacillales</taxon>
        <taxon>Carnobacteriaceae</taxon>
        <taxon>Dolosigranulum</taxon>
    </lineage>
</organism>
<evidence type="ECO:0000256" key="1">
    <source>
        <dbReference type="SAM" id="MobiDB-lite"/>
    </source>
</evidence>
<feature type="compositionally biased region" description="Basic and acidic residues" evidence="1">
    <location>
        <begin position="174"/>
        <end position="193"/>
    </location>
</feature>
<accession>A0A328KSD9</accession>
<reference evidence="2 3" key="1">
    <citation type="submission" date="2017-03" db="EMBL/GenBank/DDBJ databases">
        <title>wgs assembly of Dolosigranulum pigrum KPL CDC strains.</title>
        <authorList>
            <person name="Brugger S.D."/>
            <person name="Pettigrew M."/>
            <person name="Kong Y."/>
            <person name="Lemon K.P."/>
        </authorList>
    </citation>
    <scope>NUCLEOTIDE SEQUENCE [LARGE SCALE GENOMIC DNA]</scope>
    <source>
        <strain evidence="2 3">KPL1931_CDC4294-98</strain>
    </source>
</reference>
<proteinExistence type="predicted"/>
<evidence type="ECO:0000313" key="3">
    <source>
        <dbReference type="Proteomes" id="UP000249099"/>
    </source>
</evidence>
<comment type="caution">
    <text evidence="2">The sequence shown here is derived from an EMBL/GenBank/DDBJ whole genome shotgun (WGS) entry which is preliminary data.</text>
</comment>
<dbReference type="RefSeq" id="WP_112790390.1">
    <property type="nucleotide sequence ID" value="NZ_NAQV01000023.1"/>
</dbReference>
<sequence>MSKLAVKFKDLRNDGNKVREVVSYQGDTIKVFEPTREVMHELYSLQEKFLEQSETDQPALSGEDVVYLMSKLTDIEGLDDLEEEEIQDIINNPSPALLMVQDVIDGIVTDVYKHLLLSAKNRLSEIDFQSKFQSITQSTFNLAEAYGMESPDTSEYFEKISKAKTNRKNVISKQEFEKRQKEKQAEKEQKSEVDNSNQATESSAYRQPEVSKTREEQANLLKEFEEIFKED</sequence>
<dbReference type="EMBL" id="NAQV01000023">
    <property type="protein sequence ID" value="RAN62442.1"/>
    <property type="molecule type" value="Genomic_DNA"/>
</dbReference>